<dbReference type="RefSeq" id="WP_002310799.1">
    <property type="nucleotide sequence ID" value="NC_004350.2"/>
</dbReference>
<gene>
    <name evidence="1" type="ordered locus">SMU_204c</name>
</gene>
<sequence length="42" mass="4981">MRFKRFDRDYALSGDNVFEVLTASCDVIERNLSYREMCGLMQ</sequence>
<keyword evidence="2" id="KW-1185">Reference proteome</keyword>
<protein>
    <submittedName>
        <fullName evidence="1">Uncharacterized protein</fullName>
    </submittedName>
</protein>
<organism evidence="1 2">
    <name type="scientific">Streptococcus mutans serotype c (strain ATCC 700610 / UA159)</name>
    <dbReference type="NCBI Taxonomy" id="210007"/>
    <lineage>
        <taxon>Bacteria</taxon>
        <taxon>Bacillati</taxon>
        <taxon>Bacillota</taxon>
        <taxon>Bacilli</taxon>
        <taxon>Lactobacillales</taxon>
        <taxon>Streptococcaceae</taxon>
        <taxon>Streptococcus</taxon>
    </lineage>
</organism>
<dbReference type="HOGENOM" id="CLU_3258576_0_0_9"/>
<accession>Q8DW71</accession>
<dbReference type="AlphaFoldDB" id="Q8DW71"/>
<reference evidence="1 2" key="1">
    <citation type="journal article" date="2002" name="Proc. Natl. Acad. Sci. U.S.A.">
        <title>Genome sequence of Streptococcus mutans UA159, a cariogenic dental pathogen.</title>
        <authorList>
            <person name="Ajdic D."/>
            <person name="McShan W.M."/>
            <person name="McLaughlin R.E."/>
            <person name="Savic G."/>
            <person name="Chang J."/>
            <person name="Carson M.B."/>
            <person name="Primeaux C."/>
            <person name="Tian R."/>
            <person name="Kenton S."/>
            <person name="Jia H."/>
            <person name="Lin S."/>
            <person name="Qian Y."/>
            <person name="Li S."/>
            <person name="Zhu H."/>
            <person name="Najar F."/>
            <person name="Lai H."/>
            <person name="White J."/>
            <person name="Roe B.A."/>
            <person name="Ferretti J.J."/>
        </authorList>
    </citation>
    <scope>NUCLEOTIDE SEQUENCE [LARGE SCALE GENOMIC DNA]</scope>
    <source>
        <strain evidence="2">ATCC 700610 / UA159</strain>
    </source>
</reference>
<dbReference type="Proteomes" id="UP000002512">
    <property type="component" value="Chromosome"/>
</dbReference>
<dbReference type="STRING" id="210007.SMU_204c"/>
<dbReference type="PATRIC" id="fig|210007.7.peg.176"/>
<dbReference type="KEGG" id="smu:SMU_204c"/>
<proteinExistence type="predicted"/>
<name>Q8DW71_STRMU</name>
<dbReference type="EMBL" id="AE014133">
    <property type="protein sequence ID" value="AAN57976.1"/>
    <property type="molecule type" value="Genomic_DNA"/>
</dbReference>
<evidence type="ECO:0000313" key="2">
    <source>
        <dbReference type="Proteomes" id="UP000002512"/>
    </source>
</evidence>
<evidence type="ECO:0000313" key="1">
    <source>
        <dbReference type="EMBL" id="AAN57976.1"/>
    </source>
</evidence>